<reference evidence="4" key="1">
    <citation type="submission" date="2023-07" db="EMBL/GenBank/DDBJ databases">
        <title>Thauera sp. CAU 1555 isolated from sand of Yaerae Beach.</title>
        <authorList>
            <person name="Kim W."/>
        </authorList>
    </citation>
    <scope>NUCLEOTIDE SEQUENCE [LARGE SCALE GENOMIC DNA]</scope>
    <source>
        <strain evidence="4">CAU 1555</strain>
    </source>
</reference>
<keyword evidence="4" id="KW-1185">Reference proteome</keyword>
<dbReference type="InterPro" id="IPR050275">
    <property type="entry name" value="PGM_Phosphatase"/>
</dbReference>
<comment type="caution">
    <text evidence="3">The sequence shown here is derived from an EMBL/GenBank/DDBJ whole genome shotgun (WGS) entry which is preliminary data.</text>
</comment>
<dbReference type="EMBL" id="JACYTO010000003">
    <property type="protein sequence ID" value="MBD8504748.1"/>
    <property type="molecule type" value="Genomic_DNA"/>
</dbReference>
<keyword evidence="2" id="KW-0413">Isomerase</keyword>
<dbReference type="Proteomes" id="UP000603602">
    <property type="component" value="Unassembled WGS sequence"/>
</dbReference>
<dbReference type="InterPro" id="IPR029033">
    <property type="entry name" value="His_PPase_superfam"/>
</dbReference>
<protein>
    <submittedName>
        <fullName evidence="3">Histidine phosphatase family protein</fullName>
    </submittedName>
</protein>
<keyword evidence="1" id="KW-0324">Glycolysis</keyword>
<dbReference type="Gene3D" id="3.40.50.1240">
    <property type="entry name" value="Phosphoglycerate mutase-like"/>
    <property type="match status" value="1"/>
</dbReference>
<evidence type="ECO:0000256" key="2">
    <source>
        <dbReference type="ARBA" id="ARBA00023235"/>
    </source>
</evidence>
<accession>A0ABR9BEG6</accession>
<organism evidence="3 4">
    <name type="scientific">Thauera sedimentorum</name>
    <dbReference type="NCBI Taxonomy" id="2767595"/>
    <lineage>
        <taxon>Bacteria</taxon>
        <taxon>Pseudomonadati</taxon>
        <taxon>Pseudomonadota</taxon>
        <taxon>Betaproteobacteria</taxon>
        <taxon>Rhodocyclales</taxon>
        <taxon>Zoogloeaceae</taxon>
        <taxon>Thauera</taxon>
    </lineage>
</organism>
<dbReference type="RefSeq" id="WP_187719571.1">
    <property type="nucleotide sequence ID" value="NZ_JACTAH010000003.1"/>
</dbReference>
<dbReference type="PANTHER" id="PTHR48100">
    <property type="entry name" value="BROAD-SPECIFICITY PHOSPHATASE YOR283W-RELATED"/>
    <property type="match status" value="1"/>
</dbReference>
<dbReference type="SUPFAM" id="SSF53254">
    <property type="entry name" value="Phosphoglycerate mutase-like"/>
    <property type="match status" value="1"/>
</dbReference>
<dbReference type="InterPro" id="IPR001345">
    <property type="entry name" value="PG/BPGM_mutase_AS"/>
</dbReference>
<dbReference type="PROSITE" id="PS00175">
    <property type="entry name" value="PG_MUTASE"/>
    <property type="match status" value="1"/>
</dbReference>
<dbReference type="PANTHER" id="PTHR48100:SF1">
    <property type="entry name" value="HISTIDINE PHOSPHATASE FAMILY PROTEIN-RELATED"/>
    <property type="match status" value="1"/>
</dbReference>
<sequence>MVSPTTLCLVRHGETAWNAERRLQGHLDIPLNDRGEVQARDTAAVLARHRFAAAYASDLLRARQTAHATAEALSLEVIADSRLRERHYGLFQGLTYEEAQARHPQEYARFLARDPDFVFPGGGESLAVFAGRIRDALLAIARRHPGEQVLVVTHGGVLDIARRLATGKPLDTARDFAIPNAALNWLEIAGDRWHLVSWADQSHLDCARDELSNA</sequence>
<gene>
    <name evidence="3" type="ORF">IFO67_17795</name>
</gene>
<dbReference type="CDD" id="cd07067">
    <property type="entry name" value="HP_PGM_like"/>
    <property type="match status" value="1"/>
</dbReference>
<dbReference type="SMART" id="SM00855">
    <property type="entry name" value="PGAM"/>
    <property type="match status" value="1"/>
</dbReference>
<evidence type="ECO:0000256" key="1">
    <source>
        <dbReference type="ARBA" id="ARBA00023152"/>
    </source>
</evidence>
<dbReference type="InterPro" id="IPR013078">
    <property type="entry name" value="His_Pase_superF_clade-1"/>
</dbReference>
<evidence type="ECO:0000313" key="3">
    <source>
        <dbReference type="EMBL" id="MBD8504748.1"/>
    </source>
</evidence>
<proteinExistence type="predicted"/>
<name>A0ABR9BEG6_9RHOO</name>
<dbReference type="Pfam" id="PF00300">
    <property type="entry name" value="His_Phos_1"/>
    <property type="match status" value="1"/>
</dbReference>
<evidence type="ECO:0000313" key="4">
    <source>
        <dbReference type="Proteomes" id="UP000603602"/>
    </source>
</evidence>